<dbReference type="InterPro" id="IPR009048">
    <property type="entry name" value="A-macroglobulin_rcpt-bd"/>
</dbReference>
<dbReference type="Gene3D" id="2.60.40.690">
    <property type="entry name" value="Alpha-macroglobulin, receptor-binding domain"/>
    <property type="match status" value="1"/>
</dbReference>
<protein>
    <submittedName>
        <fullName evidence="2">Alpha-2-macroglobulin</fullName>
    </submittedName>
</protein>
<dbReference type="GO" id="GO:0005576">
    <property type="term" value="C:extracellular region"/>
    <property type="evidence" value="ECO:0007669"/>
    <property type="project" value="InterPro"/>
</dbReference>
<dbReference type="OrthoDB" id="9998011at2759"/>
<dbReference type="Proteomes" id="UP000440578">
    <property type="component" value="Unassembled WGS sequence"/>
</dbReference>
<dbReference type="SMART" id="SM01361">
    <property type="entry name" value="A2M_recep"/>
    <property type="match status" value="1"/>
</dbReference>
<name>A0A6A4VY64_AMPAM</name>
<gene>
    <name evidence="2" type="primary">A2M_4</name>
    <name evidence="2" type="ORF">FJT64_006035</name>
</gene>
<organism evidence="2 3">
    <name type="scientific">Amphibalanus amphitrite</name>
    <name type="common">Striped barnacle</name>
    <name type="synonym">Balanus amphitrite</name>
    <dbReference type="NCBI Taxonomy" id="1232801"/>
    <lineage>
        <taxon>Eukaryota</taxon>
        <taxon>Metazoa</taxon>
        <taxon>Ecdysozoa</taxon>
        <taxon>Arthropoda</taxon>
        <taxon>Crustacea</taxon>
        <taxon>Multicrustacea</taxon>
        <taxon>Cirripedia</taxon>
        <taxon>Thoracica</taxon>
        <taxon>Thoracicalcarea</taxon>
        <taxon>Balanomorpha</taxon>
        <taxon>Balanoidea</taxon>
        <taxon>Balanidae</taxon>
        <taxon>Amphibalaninae</taxon>
        <taxon>Amphibalanus</taxon>
    </lineage>
</organism>
<comment type="caution">
    <text evidence="2">The sequence shown here is derived from an EMBL/GenBank/DDBJ whole genome shotgun (WGS) entry which is preliminary data.</text>
</comment>
<dbReference type="PANTHER" id="PTHR11412:SF171">
    <property type="entry name" value="PREGNANCY ZONE PROTEIN-LIKE PROTEIN"/>
    <property type="match status" value="1"/>
</dbReference>
<feature type="domain" description="Alpha-macroglobulin receptor-binding" evidence="1">
    <location>
        <begin position="196"/>
        <end position="277"/>
    </location>
</feature>
<evidence type="ECO:0000313" key="2">
    <source>
        <dbReference type="EMBL" id="KAF0296524.1"/>
    </source>
</evidence>
<evidence type="ECO:0000259" key="1">
    <source>
        <dbReference type="SMART" id="SM01361"/>
    </source>
</evidence>
<accession>A0A6A4VY64</accession>
<dbReference type="Gene3D" id="1.50.10.20">
    <property type="match status" value="1"/>
</dbReference>
<dbReference type="EMBL" id="VIIS01001554">
    <property type="protein sequence ID" value="KAF0296524.1"/>
    <property type="molecule type" value="Genomic_DNA"/>
</dbReference>
<dbReference type="InterPro" id="IPR036595">
    <property type="entry name" value="A-macroglobulin_rcpt-bd_sf"/>
</dbReference>
<dbReference type="SUPFAM" id="SSF49410">
    <property type="entry name" value="Alpha-macroglobulin receptor domain"/>
    <property type="match status" value="1"/>
</dbReference>
<dbReference type="AlphaFoldDB" id="A0A6A4VY64"/>
<keyword evidence="3" id="KW-1185">Reference proteome</keyword>
<sequence>MMTLKTFRDAAKFHPKDGVRTVADLEMTSYITQSLIELSGMENMRTARLAVKWIIEQRSQMFFDSPQAAAASLQALAAFSRRTHSSKSKSTVSVTIGDSKPYYLHVDPTNRLLQQTFRVKDVKFPTRARFEVTEGCVTLKTALHYASISKNPHPAFVLNTTATERPSSKPGSTFTVTTCVAMNPTFPPVDLASLIVDMPSGYVPVSASVRELRHSHQIKGLKIMNNDAVEVRLEDITQKTKCFSFRIVRETVVEEPKWAIVNVIDYFSLSRRAETVRGQPKKEHPLISKSAYVVWL</sequence>
<reference evidence="2 3" key="1">
    <citation type="submission" date="2019-07" db="EMBL/GenBank/DDBJ databases">
        <title>Draft genome assembly of a fouling barnacle, Amphibalanus amphitrite (Darwin, 1854): The first reference genome for Thecostraca.</title>
        <authorList>
            <person name="Kim W."/>
        </authorList>
    </citation>
    <scope>NUCLEOTIDE SEQUENCE [LARGE SCALE GENOMIC DNA]</scope>
    <source>
        <strain evidence="2">SNU_AA5</strain>
        <tissue evidence="2">Soma without cirri and trophi</tissue>
    </source>
</reference>
<dbReference type="Gene3D" id="2.60.120.1540">
    <property type="match status" value="1"/>
</dbReference>
<evidence type="ECO:0000313" key="3">
    <source>
        <dbReference type="Proteomes" id="UP000440578"/>
    </source>
</evidence>
<dbReference type="Pfam" id="PF07677">
    <property type="entry name" value="A2M_recep"/>
    <property type="match status" value="1"/>
</dbReference>
<dbReference type="InterPro" id="IPR050473">
    <property type="entry name" value="A2M/Complement_sys"/>
</dbReference>
<dbReference type="PANTHER" id="PTHR11412">
    <property type="entry name" value="MACROGLOBULIN / COMPLEMENT"/>
    <property type="match status" value="1"/>
</dbReference>
<proteinExistence type="predicted"/>